<feature type="compositionally biased region" description="Basic and acidic residues" evidence="5">
    <location>
        <begin position="313"/>
        <end position="330"/>
    </location>
</feature>
<dbReference type="AlphaFoldDB" id="A0A9P7K9Q4"/>
<protein>
    <recommendedName>
        <fullName evidence="2">Autophagy-related protein 14</fullName>
    </recommendedName>
</protein>
<feature type="domain" description="GED" evidence="6">
    <location>
        <begin position="1"/>
        <end position="41"/>
    </location>
</feature>
<evidence type="ECO:0000259" key="6">
    <source>
        <dbReference type="PROSITE" id="PS51388"/>
    </source>
</evidence>
<evidence type="ECO:0000313" key="8">
    <source>
        <dbReference type="Proteomes" id="UP000775547"/>
    </source>
</evidence>
<dbReference type="PROSITE" id="PS51388">
    <property type="entry name" value="GED"/>
    <property type="match status" value="1"/>
</dbReference>
<dbReference type="Proteomes" id="UP000775547">
    <property type="component" value="Unassembled WGS sequence"/>
</dbReference>
<feature type="compositionally biased region" description="Basic and acidic residues" evidence="5">
    <location>
        <begin position="338"/>
        <end position="348"/>
    </location>
</feature>
<dbReference type="GO" id="GO:0005768">
    <property type="term" value="C:endosome"/>
    <property type="evidence" value="ECO:0007669"/>
    <property type="project" value="TreeGrafter"/>
</dbReference>
<reference evidence="7" key="2">
    <citation type="submission" date="2021-10" db="EMBL/GenBank/DDBJ databases">
        <title>Phylogenomics reveals ancestral predisposition of the termite-cultivated fungus Termitomyces towards a domesticated lifestyle.</title>
        <authorList>
            <person name="Auxier B."/>
            <person name="Grum-Grzhimaylo A."/>
            <person name="Cardenas M.E."/>
            <person name="Lodge J.D."/>
            <person name="Laessoe T."/>
            <person name="Pedersen O."/>
            <person name="Smith M.E."/>
            <person name="Kuyper T.W."/>
            <person name="Franco-Molano E.A."/>
            <person name="Baroni T.J."/>
            <person name="Aanen D.K."/>
        </authorList>
    </citation>
    <scope>NUCLEOTIDE SEQUENCE</scope>
    <source>
        <strain evidence="7">AP01</strain>
        <tissue evidence="7">Mycelium</tissue>
    </source>
</reference>
<comment type="caution">
    <text evidence="7">The sequence shown here is derived from an EMBL/GenBank/DDBJ whole genome shotgun (WGS) entry which is preliminary data.</text>
</comment>
<dbReference type="OrthoDB" id="72772at2759"/>
<dbReference type="Pfam" id="PF10186">
    <property type="entry name" value="ATG14"/>
    <property type="match status" value="1"/>
</dbReference>
<keyword evidence="3 4" id="KW-0175">Coiled coil</keyword>
<dbReference type="PANTHER" id="PTHR15157:SF5">
    <property type="entry name" value="UV RADIATION RESISTANCE-ASSOCIATED GENE PROTEIN"/>
    <property type="match status" value="1"/>
</dbReference>
<dbReference type="GO" id="GO:0032991">
    <property type="term" value="C:protein-containing complex"/>
    <property type="evidence" value="ECO:0007669"/>
    <property type="project" value="UniProtKB-ARBA"/>
</dbReference>
<feature type="compositionally biased region" description="Low complexity" evidence="5">
    <location>
        <begin position="231"/>
        <end position="247"/>
    </location>
</feature>
<evidence type="ECO:0000313" key="7">
    <source>
        <dbReference type="EMBL" id="KAG5642508.1"/>
    </source>
</evidence>
<accession>A0A9P7K9Q4</accession>
<gene>
    <name evidence="7" type="ORF">DXG03_002705</name>
</gene>
<reference evidence="7" key="1">
    <citation type="submission" date="2020-07" db="EMBL/GenBank/DDBJ databases">
        <authorList>
            <person name="Nieuwenhuis M."/>
            <person name="Van De Peppel L.J.J."/>
        </authorList>
    </citation>
    <scope>NUCLEOTIDE SEQUENCE</scope>
    <source>
        <strain evidence="7">AP01</strain>
        <tissue evidence="7">Mycelium</tissue>
    </source>
</reference>
<dbReference type="GO" id="GO:0000149">
    <property type="term" value="F:SNARE binding"/>
    <property type="evidence" value="ECO:0007669"/>
    <property type="project" value="TreeGrafter"/>
</dbReference>
<evidence type="ECO:0000256" key="4">
    <source>
        <dbReference type="SAM" id="Coils"/>
    </source>
</evidence>
<sequence length="360" mass="39642">MLMRLLSVREQIQVRRDELRRRKELLELAKEHLHEEVDSEYEMAETIVQDRALYSTLRSRFGPTRTTLLTILSSIYPIELLSPPDLLYTILDVPLPIPLSSSDPAPPLTLPSHKDVNEDAIATSLGYAAQVVQLLAAYLGKALVYPVTCIGSRSLIRDNISAMVGPRMFPLYSKGVDTYRFEYGVFLLNKDIELLMADRDLRALDMRHTLPNLKNLLLTLTDGEGARLRHSPPASGSTTPTAAATEAATKKGRPFLAFSPLTDFLRGRYPSSSRISVKGSPDTSEDAEASEERHSTSSGQTSEPSSEQQSAGLDDRKISDLLTAEGRKPDPAPIANGAEEKVDEETHSPVHATPSLTPVR</sequence>
<dbReference type="GO" id="GO:0000323">
    <property type="term" value="C:lytic vacuole"/>
    <property type="evidence" value="ECO:0007669"/>
    <property type="project" value="TreeGrafter"/>
</dbReference>
<keyword evidence="8" id="KW-1185">Reference proteome</keyword>
<evidence type="ECO:0000256" key="2">
    <source>
        <dbReference type="ARBA" id="ARBA00013807"/>
    </source>
</evidence>
<proteinExistence type="inferred from homology"/>
<dbReference type="PANTHER" id="PTHR15157">
    <property type="entry name" value="UV RADIATION RESISTANCE-ASSOCIATED GENE PROTEIN"/>
    <property type="match status" value="1"/>
</dbReference>
<name>A0A9P7K9Q4_9AGAR</name>
<dbReference type="EMBL" id="JABCKV010000180">
    <property type="protein sequence ID" value="KAG5642508.1"/>
    <property type="molecule type" value="Genomic_DNA"/>
</dbReference>
<dbReference type="InterPro" id="IPR018791">
    <property type="entry name" value="UV_resistance/autophagy_Atg14"/>
</dbReference>
<comment type="similarity">
    <text evidence="1">Belongs to the ATG14 family.</text>
</comment>
<evidence type="ECO:0000256" key="3">
    <source>
        <dbReference type="ARBA" id="ARBA00023054"/>
    </source>
</evidence>
<feature type="region of interest" description="Disordered" evidence="5">
    <location>
        <begin position="269"/>
        <end position="360"/>
    </location>
</feature>
<dbReference type="InterPro" id="IPR020850">
    <property type="entry name" value="GED_dom"/>
</dbReference>
<feature type="compositionally biased region" description="Low complexity" evidence="5">
    <location>
        <begin position="296"/>
        <end position="310"/>
    </location>
</feature>
<organism evidence="7 8">
    <name type="scientific">Asterophora parasitica</name>
    <dbReference type="NCBI Taxonomy" id="117018"/>
    <lineage>
        <taxon>Eukaryota</taxon>
        <taxon>Fungi</taxon>
        <taxon>Dikarya</taxon>
        <taxon>Basidiomycota</taxon>
        <taxon>Agaricomycotina</taxon>
        <taxon>Agaricomycetes</taxon>
        <taxon>Agaricomycetidae</taxon>
        <taxon>Agaricales</taxon>
        <taxon>Tricholomatineae</taxon>
        <taxon>Lyophyllaceae</taxon>
        <taxon>Asterophora</taxon>
    </lineage>
</organism>
<feature type="coiled-coil region" evidence="4">
    <location>
        <begin position="2"/>
        <end position="36"/>
    </location>
</feature>
<feature type="region of interest" description="Disordered" evidence="5">
    <location>
        <begin position="225"/>
        <end position="250"/>
    </location>
</feature>
<evidence type="ECO:0000256" key="5">
    <source>
        <dbReference type="SAM" id="MobiDB-lite"/>
    </source>
</evidence>
<evidence type="ECO:0000256" key="1">
    <source>
        <dbReference type="ARBA" id="ARBA00009574"/>
    </source>
</evidence>
<dbReference type="GO" id="GO:0035493">
    <property type="term" value="P:SNARE complex assembly"/>
    <property type="evidence" value="ECO:0007669"/>
    <property type="project" value="TreeGrafter"/>
</dbReference>